<comment type="caution">
    <text evidence="2">The sequence shown here is derived from an EMBL/GenBank/DDBJ whole genome shotgun (WGS) entry which is preliminary data.</text>
</comment>
<evidence type="ECO:0008006" key="4">
    <source>
        <dbReference type="Google" id="ProtNLM"/>
    </source>
</evidence>
<dbReference type="EMBL" id="JAPQKH010000002">
    <property type="protein sequence ID" value="KAJ5113721.1"/>
    <property type="molecule type" value="Genomic_DNA"/>
</dbReference>
<feature type="compositionally biased region" description="Basic and acidic residues" evidence="1">
    <location>
        <begin position="101"/>
        <end position="118"/>
    </location>
</feature>
<evidence type="ECO:0000313" key="3">
    <source>
        <dbReference type="Proteomes" id="UP001149165"/>
    </source>
</evidence>
<feature type="compositionally biased region" description="Basic and acidic residues" evidence="1">
    <location>
        <begin position="160"/>
        <end position="202"/>
    </location>
</feature>
<evidence type="ECO:0000313" key="2">
    <source>
        <dbReference type="EMBL" id="KAJ5113721.1"/>
    </source>
</evidence>
<dbReference type="Proteomes" id="UP001149165">
    <property type="component" value="Unassembled WGS sequence"/>
</dbReference>
<organism evidence="2 3">
    <name type="scientific">Penicillium angulare</name>
    <dbReference type="NCBI Taxonomy" id="116970"/>
    <lineage>
        <taxon>Eukaryota</taxon>
        <taxon>Fungi</taxon>
        <taxon>Dikarya</taxon>
        <taxon>Ascomycota</taxon>
        <taxon>Pezizomycotina</taxon>
        <taxon>Eurotiomycetes</taxon>
        <taxon>Eurotiomycetidae</taxon>
        <taxon>Eurotiales</taxon>
        <taxon>Aspergillaceae</taxon>
        <taxon>Penicillium</taxon>
    </lineage>
</organism>
<dbReference type="OrthoDB" id="5423707at2759"/>
<feature type="compositionally biased region" description="Basic and acidic residues" evidence="1">
    <location>
        <begin position="262"/>
        <end position="272"/>
    </location>
</feature>
<dbReference type="AlphaFoldDB" id="A0A9W9G7Y3"/>
<sequence length="338" mass="36689">MFSNIVTAAKGLFTRSDSQESSTDPAGTSAAITSEMANPTQQKSAASKDISEAPKANGVKKQGKRKAPSDEQQTKRRKQNSLKAAESDDEESDSPKIPAAGEKKSAASEPKAHFRFGSEEPETPEIQTEEIPQAPNQDEDSDSDSDDAPETIDNSAQLLKIKEQAKKQEKLKKLEEQVKKDKRRKIDERRKLQAKPKAKEAAGSDDLSESTATLQGSSTQDASRSALPALLPDEILNAEPVLRLPSPPADDSSVRTKPNKLRFLDKTEKAPKDVQAGDVTIRVLDAPSVKKNSKPALPPKASKTGLNVKDNWLNRKRSTGYVNGLRRTAGGPSGFVRR</sequence>
<feature type="compositionally biased region" description="Low complexity" evidence="1">
    <location>
        <begin position="124"/>
        <end position="133"/>
    </location>
</feature>
<proteinExistence type="predicted"/>
<dbReference type="Pfam" id="PF08297">
    <property type="entry name" value="U3_snoRNA_assoc"/>
    <property type="match status" value="1"/>
</dbReference>
<reference evidence="2" key="1">
    <citation type="submission" date="2022-11" db="EMBL/GenBank/DDBJ databases">
        <authorList>
            <person name="Petersen C."/>
        </authorList>
    </citation>
    <scope>NUCLEOTIDE SEQUENCE</scope>
    <source>
        <strain evidence="2">IBT 30069</strain>
    </source>
</reference>
<dbReference type="GO" id="GO:0006364">
    <property type="term" value="P:rRNA processing"/>
    <property type="evidence" value="ECO:0007669"/>
    <property type="project" value="InterPro"/>
</dbReference>
<dbReference type="GO" id="GO:0030515">
    <property type="term" value="F:snoRNA binding"/>
    <property type="evidence" value="ECO:0007669"/>
    <property type="project" value="InterPro"/>
</dbReference>
<keyword evidence="3" id="KW-1185">Reference proteome</keyword>
<evidence type="ECO:0000256" key="1">
    <source>
        <dbReference type="SAM" id="MobiDB-lite"/>
    </source>
</evidence>
<name>A0A9W9G7Y3_9EURO</name>
<feature type="compositionally biased region" description="Polar residues" evidence="1">
    <location>
        <begin position="15"/>
        <end position="45"/>
    </location>
</feature>
<accession>A0A9W9G7Y3</accession>
<feature type="region of interest" description="Disordered" evidence="1">
    <location>
        <begin position="1"/>
        <end position="272"/>
    </location>
</feature>
<feature type="compositionally biased region" description="Polar residues" evidence="1">
    <location>
        <begin position="209"/>
        <end position="223"/>
    </location>
</feature>
<reference evidence="2" key="2">
    <citation type="journal article" date="2023" name="IMA Fungus">
        <title>Comparative genomic study of the Penicillium genus elucidates a diverse pangenome and 15 lateral gene transfer events.</title>
        <authorList>
            <person name="Petersen C."/>
            <person name="Sorensen T."/>
            <person name="Nielsen M.R."/>
            <person name="Sondergaard T.E."/>
            <person name="Sorensen J.L."/>
            <person name="Fitzpatrick D.A."/>
            <person name="Frisvad J.C."/>
            <person name="Nielsen K.L."/>
        </authorList>
    </citation>
    <scope>NUCLEOTIDE SEQUENCE</scope>
    <source>
        <strain evidence="2">IBT 30069</strain>
    </source>
</reference>
<dbReference type="InterPro" id="IPR013268">
    <property type="entry name" value="UTP16"/>
</dbReference>
<protein>
    <recommendedName>
        <fullName evidence="4">Immediate-early protein</fullName>
    </recommendedName>
</protein>
<gene>
    <name evidence="2" type="ORF">N7456_002255</name>
</gene>
<feature type="compositionally biased region" description="Acidic residues" evidence="1">
    <location>
        <begin position="137"/>
        <end position="150"/>
    </location>
</feature>